<dbReference type="PROSITE" id="PS50835">
    <property type="entry name" value="IG_LIKE"/>
    <property type="match status" value="1"/>
</dbReference>
<evidence type="ECO:0000259" key="2">
    <source>
        <dbReference type="PROSITE" id="PS50835"/>
    </source>
</evidence>
<feature type="chain" id="PRO_5046649166" description="Ig-like domain-containing protein" evidence="1">
    <location>
        <begin position="21"/>
        <end position="176"/>
    </location>
</feature>
<dbReference type="Proteomes" id="UP001162483">
    <property type="component" value="Unassembled WGS sequence"/>
</dbReference>
<dbReference type="EMBL" id="CATNWA010000543">
    <property type="protein sequence ID" value="CAI9537304.1"/>
    <property type="molecule type" value="Genomic_DNA"/>
</dbReference>
<sequence>MDSRVFILLATLLAFQAAWAKLDVLVEHPTLSAKPGDKVQLKCVLQNFAQPLVLKNFMVQWFTRGKQVAEFDDTITINKPGFSMSLDAIGKGDATLTIESFTPDDAGNYRCHVYYNSDTNLKQIVLSDSTKPKEEEDNTLSTLTTCESILDKKLDIIIKWSEKVDAKLDELKKCPK</sequence>
<dbReference type="InterPro" id="IPR003599">
    <property type="entry name" value="Ig_sub"/>
</dbReference>
<gene>
    <name evidence="3" type="ORF">SPARVUS_LOCUS1185864</name>
</gene>
<keyword evidence="1" id="KW-0732">Signal</keyword>
<evidence type="ECO:0000313" key="4">
    <source>
        <dbReference type="Proteomes" id="UP001162483"/>
    </source>
</evidence>
<dbReference type="InterPro" id="IPR036179">
    <property type="entry name" value="Ig-like_dom_sf"/>
</dbReference>
<feature type="signal peptide" evidence="1">
    <location>
        <begin position="1"/>
        <end position="20"/>
    </location>
</feature>
<reference evidence="3" key="1">
    <citation type="submission" date="2023-05" db="EMBL/GenBank/DDBJ databases">
        <authorList>
            <person name="Stuckert A."/>
        </authorList>
    </citation>
    <scope>NUCLEOTIDE SEQUENCE</scope>
</reference>
<comment type="caution">
    <text evidence="3">The sequence shown here is derived from an EMBL/GenBank/DDBJ whole genome shotgun (WGS) entry which is preliminary data.</text>
</comment>
<accession>A0ABN9AMQ3</accession>
<dbReference type="Pfam" id="PF07686">
    <property type="entry name" value="V-set"/>
    <property type="match status" value="1"/>
</dbReference>
<dbReference type="InterPro" id="IPR007110">
    <property type="entry name" value="Ig-like_dom"/>
</dbReference>
<dbReference type="InterPro" id="IPR013783">
    <property type="entry name" value="Ig-like_fold"/>
</dbReference>
<protein>
    <recommendedName>
        <fullName evidence="2">Ig-like domain-containing protein</fullName>
    </recommendedName>
</protein>
<dbReference type="Gene3D" id="2.60.40.10">
    <property type="entry name" value="Immunoglobulins"/>
    <property type="match status" value="1"/>
</dbReference>
<proteinExistence type="predicted"/>
<dbReference type="SMART" id="SM00409">
    <property type="entry name" value="IG"/>
    <property type="match status" value="1"/>
</dbReference>
<organism evidence="3 4">
    <name type="scientific">Staurois parvus</name>
    <dbReference type="NCBI Taxonomy" id="386267"/>
    <lineage>
        <taxon>Eukaryota</taxon>
        <taxon>Metazoa</taxon>
        <taxon>Chordata</taxon>
        <taxon>Craniata</taxon>
        <taxon>Vertebrata</taxon>
        <taxon>Euteleostomi</taxon>
        <taxon>Amphibia</taxon>
        <taxon>Batrachia</taxon>
        <taxon>Anura</taxon>
        <taxon>Neobatrachia</taxon>
        <taxon>Ranoidea</taxon>
        <taxon>Ranidae</taxon>
        <taxon>Staurois</taxon>
    </lineage>
</organism>
<name>A0ABN9AMQ3_9NEOB</name>
<dbReference type="InterPro" id="IPR013106">
    <property type="entry name" value="Ig_V-set"/>
</dbReference>
<evidence type="ECO:0000313" key="3">
    <source>
        <dbReference type="EMBL" id="CAI9537304.1"/>
    </source>
</evidence>
<feature type="domain" description="Ig-like" evidence="2">
    <location>
        <begin position="20"/>
        <end position="127"/>
    </location>
</feature>
<keyword evidence="4" id="KW-1185">Reference proteome</keyword>
<evidence type="ECO:0000256" key="1">
    <source>
        <dbReference type="SAM" id="SignalP"/>
    </source>
</evidence>
<dbReference type="SUPFAM" id="SSF48726">
    <property type="entry name" value="Immunoglobulin"/>
    <property type="match status" value="1"/>
</dbReference>